<dbReference type="AlphaFoldDB" id="A0AAD7YTD5"/>
<gene>
    <name evidence="2" type="ORF">PYW07_000958</name>
</gene>
<dbReference type="Pfam" id="PF15813">
    <property type="entry name" value="DUF4708"/>
    <property type="match status" value="2"/>
</dbReference>
<evidence type="ECO:0000313" key="2">
    <source>
        <dbReference type="EMBL" id="KAJ8726260.1"/>
    </source>
</evidence>
<dbReference type="PANTHER" id="PTHR28495">
    <property type="entry name" value="HYPOTHETICAL PROTEIN LOC100359752"/>
    <property type="match status" value="1"/>
</dbReference>
<dbReference type="InterPro" id="IPR031643">
    <property type="entry name" value="DUF4708"/>
</dbReference>
<proteinExistence type="predicted"/>
<feature type="domain" description="DUF4708" evidence="1">
    <location>
        <begin position="1"/>
        <end position="55"/>
    </location>
</feature>
<dbReference type="EMBL" id="JARGEI010000009">
    <property type="protein sequence ID" value="KAJ8726260.1"/>
    <property type="molecule type" value="Genomic_DNA"/>
</dbReference>
<dbReference type="PANTHER" id="PTHR28495:SF1">
    <property type="entry name" value="GENE, 17266-RELATED"/>
    <property type="match status" value="1"/>
</dbReference>
<reference evidence="2" key="1">
    <citation type="submission" date="2023-03" db="EMBL/GenBank/DDBJ databases">
        <title>Chromosome-level genomes of two armyworms, Mythimna separata and Mythimna loreyi, provide insights into the biosynthesis and reception of sex pheromones.</title>
        <authorList>
            <person name="Zhao H."/>
        </authorList>
    </citation>
    <scope>NUCLEOTIDE SEQUENCE</scope>
    <source>
        <strain evidence="2">BeijingLab</strain>
        <tissue evidence="2">Pupa</tissue>
    </source>
</reference>
<evidence type="ECO:0000313" key="3">
    <source>
        <dbReference type="Proteomes" id="UP001231518"/>
    </source>
</evidence>
<protein>
    <recommendedName>
        <fullName evidence="1">DUF4708 domain-containing protein</fullName>
    </recommendedName>
</protein>
<comment type="caution">
    <text evidence="2">The sequence shown here is derived from an EMBL/GenBank/DDBJ whole genome shotgun (WGS) entry which is preliminary data.</text>
</comment>
<organism evidence="2 3">
    <name type="scientific">Mythimna separata</name>
    <name type="common">Oriental armyworm</name>
    <name type="synonym">Pseudaletia separata</name>
    <dbReference type="NCBI Taxonomy" id="271217"/>
    <lineage>
        <taxon>Eukaryota</taxon>
        <taxon>Metazoa</taxon>
        <taxon>Ecdysozoa</taxon>
        <taxon>Arthropoda</taxon>
        <taxon>Hexapoda</taxon>
        <taxon>Insecta</taxon>
        <taxon>Pterygota</taxon>
        <taxon>Neoptera</taxon>
        <taxon>Endopterygota</taxon>
        <taxon>Lepidoptera</taxon>
        <taxon>Glossata</taxon>
        <taxon>Ditrysia</taxon>
        <taxon>Noctuoidea</taxon>
        <taxon>Noctuidae</taxon>
        <taxon>Noctuinae</taxon>
        <taxon>Hadenini</taxon>
        <taxon>Mythimna</taxon>
    </lineage>
</organism>
<sequence length="213" mass="24782">MTARIAPVWNTLEDNYLINNRDFLTSKGPQEGVKYNVSVNDIYTVIEINAVKINLMISEEDFLPGEWIRVLPSLNKAIIEDSHRMLPENSKFKSYKDLRRHWKNIHGYRLPEEESSYYSIQFWRGEPLLYPKLCVIRNFPIVTPTPKALEKVIISRLLNCLNSKMSNILGAPLKIQIQDIQHENENLIMPNDILSETQAVSLCTPTQRVYRHT</sequence>
<evidence type="ECO:0000259" key="1">
    <source>
        <dbReference type="Pfam" id="PF15813"/>
    </source>
</evidence>
<feature type="domain" description="DUF4708" evidence="1">
    <location>
        <begin position="64"/>
        <end position="141"/>
    </location>
</feature>
<accession>A0AAD7YTD5</accession>
<dbReference type="Proteomes" id="UP001231518">
    <property type="component" value="Chromosome 10"/>
</dbReference>
<keyword evidence="3" id="KW-1185">Reference proteome</keyword>
<name>A0AAD7YTD5_MYTSE</name>